<comment type="similarity">
    <text evidence="2 7">Belongs to the sodium:solute symporter (SSF) (TC 2.A.21) family.</text>
</comment>
<evidence type="ECO:0000256" key="9">
    <source>
        <dbReference type="SAM" id="Phobius"/>
    </source>
</evidence>
<dbReference type="Proteomes" id="UP000298138">
    <property type="component" value="Unassembled WGS sequence"/>
</dbReference>
<keyword evidence="5 9" id="KW-1133">Transmembrane helix</keyword>
<keyword evidence="6 9" id="KW-0472">Membrane</keyword>
<name>A0A4S2MV99_9PEZI</name>
<feature type="transmembrane region" description="Helical" evidence="9">
    <location>
        <begin position="122"/>
        <end position="142"/>
    </location>
</feature>
<feature type="transmembrane region" description="Helical" evidence="9">
    <location>
        <begin position="311"/>
        <end position="331"/>
    </location>
</feature>
<dbReference type="InterPro" id="IPR050277">
    <property type="entry name" value="Sodium:Solute_Symporter"/>
</dbReference>
<dbReference type="GO" id="GO:0005886">
    <property type="term" value="C:plasma membrane"/>
    <property type="evidence" value="ECO:0007669"/>
    <property type="project" value="TreeGrafter"/>
</dbReference>
<feature type="transmembrane region" description="Helical" evidence="9">
    <location>
        <begin position="83"/>
        <end position="101"/>
    </location>
</feature>
<dbReference type="InterPro" id="IPR038377">
    <property type="entry name" value="Na/Glc_symporter_sf"/>
</dbReference>
<feature type="transmembrane region" description="Helical" evidence="9">
    <location>
        <begin position="378"/>
        <end position="399"/>
    </location>
</feature>
<dbReference type="PANTHER" id="PTHR48086:SF10">
    <property type="entry name" value="AGR155CP"/>
    <property type="match status" value="1"/>
</dbReference>
<evidence type="ECO:0000256" key="7">
    <source>
        <dbReference type="RuleBase" id="RU362091"/>
    </source>
</evidence>
<feature type="transmembrane region" description="Helical" evidence="9">
    <location>
        <begin position="193"/>
        <end position="212"/>
    </location>
</feature>
<evidence type="ECO:0000313" key="10">
    <source>
        <dbReference type="EMBL" id="TGZ80453.1"/>
    </source>
</evidence>
<feature type="compositionally biased region" description="Basic and acidic residues" evidence="8">
    <location>
        <begin position="508"/>
        <end position="518"/>
    </location>
</feature>
<feature type="transmembrane region" description="Helical" evidence="9">
    <location>
        <begin position="411"/>
        <end position="431"/>
    </location>
</feature>
<feature type="transmembrane region" description="Helical" evidence="9">
    <location>
        <begin position="263"/>
        <end position="291"/>
    </location>
</feature>
<keyword evidence="11" id="KW-1185">Reference proteome</keyword>
<feature type="transmembrane region" description="Helical" evidence="9">
    <location>
        <begin position="51"/>
        <end position="71"/>
    </location>
</feature>
<gene>
    <name evidence="10" type="ORF">EX30DRAFT_359054</name>
</gene>
<evidence type="ECO:0000256" key="8">
    <source>
        <dbReference type="SAM" id="MobiDB-lite"/>
    </source>
</evidence>
<reference evidence="10 11" key="1">
    <citation type="submission" date="2019-04" db="EMBL/GenBank/DDBJ databases">
        <title>Comparative genomics and transcriptomics to analyze fruiting body development in filamentous ascomycetes.</title>
        <authorList>
            <consortium name="DOE Joint Genome Institute"/>
            <person name="Lutkenhaus R."/>
            <person name="Traeger S."/>
            <person name="Breuer J."/>
            <person name="Kuo A."/>
            <person name="Lipzen A."/>
            <person name="Pangilinan J."/>
            <person name="Dilworth D."/>
            <person name="Sandor L."/>
            <person name="Poggeler S."/>
            <person name="Barry K."/>
            <person name="Grigoriev I.V."/>
            <person name="Nowrousian M."/>
        </authorList>
    </citation>
    <scope>NUCLEOTIDE SEQUENCE [LARGE SCALE GENOMIC DNA]</scope>
    <source>
        <strain evidence="10 11">CBS 389.68</strain>
    </source>
</reference>
<dbReference type="AlphaFoldDB" id="A0A4S2MV99"/>
<proteinExistence type="inferred from homology"/>
<feature type="transmembrane region" description="Helical" evidence="9">
    <location>
        <begin position="232"/>
        <end position="251"/>
    </location>
</feature>
<dbReference type="Gene3D" id="1.20.1730.10">
    <property type="entry name" value="Sodium/glucose cotransporter"/>
    <property type="match status" value="1"/>
</dbReference>
<feature type="transmembrane region" description="Helical" evidence="9">
    <location>
        <begin position="12"/>
        <end position="31"/>
    </location>
</feature>
<keyword evidence="4 9" id="KW-0812">Transmembrane</keyword>
<evidence type="ECO:0000256" key="5">
    <source>
        <dbReference type="ARBA" id="ARBA00022989"/>
    </source>
</evidence>
<evidence type="ECO:0000256" key="3">
    <source>
        <dbReference type="ARBA" id="ARBA00022448"/>
    </source>
</evidence>
<protein>
    <recommendedName>
        <fullName evidence="12">Urea transporter</fullName>
    </recommendedName>
</protein>
<dbReference type="OrthoDB" id="6132759at2759"/>
<comment type="subcellular location">
    <subcellularLocation>
        <location evidence="1">Membrane</location>
        <topology evidence="1">Multi-pass membrane protein</topology>
    </subcellularLocation>
</comment>
<accession>A0A4S2MV99</accession>
<feature type="transmembrane region" description="Helical" evidence="9">
    <location>
        <begin position="351"/>
        <end position="372"/>
    </location>
</feature>
<dbReference type="EMBL" id="ML220124">
    <property type="protein sequence ID" value="TGZ80453.1"/>
    <property type="molecule type" value="Genomic_DNA"/>
</dbReference>
<feature type="region of interest" description="Disordered" evidence="8">
    <location>
        <begin position="497"/>
        <end position="518"/>
    </location>
</feature>
<evidence type="ECO:0000313" key="11">
    <source>
        <dbReference type="Proteomes" id="UP000298138"/>
    </source>
</evidence>
<dbReference type="PROSITE" id="PS50283">
    <property type="entry name" value="NA_SOLUT_SYMP_3"/>
    <property type="match status" value="1"/>
</dbReference>
<dbReference type="GO" id="GO:0015606">
    <property type="term" value="F:spermidine transmembrane transporter activity"/>
    <property type="evidence" value="ECO:0007669"/>
    <property type="project" value="TreeGrafter"/>
</dbReference>
<dbReference type="Pfam" id="PF00474">
    <property type="entry name" value="SSF"/>
    <property type="match status" value="1"/>
</dbReference>
<sequence length="518" mass="56007">MGSLSSEASNALIYCTFGAFLISGCYIAWIFRQQSKMDFLHSNRTQTAIPLALNFVASGPLAMGSAILFTYPEIGTLAGVQGVVTYAACSALPLMIFPVLAPMIRKKNPEGFLLTMWVRERFGTLASLYLSFLTLATMFLYMVAELSGVGQVINTLTGLDPLPVIIVEVVVTSIYTALGGFRVSFVTDNIQGTVIGILIIICSIAIGTSTSIDTSKIEPSGLTKPSLLGYQLIYILLIGIIFADMFLSNFWMRAFASKTDKDLWIGCTIASVTVFFILLLVGCTGFVAAWAGVWTPPEYGGLAFFLLLEKLPSWVIGFVVVMVIALSCAVFDSLQSAMVSTASNDLFRNRFPLMAIRGMVVLVIIPVIILAIKAPSILTIFLISNIFACATMPPLLLGLSDVFYFLNGFDVIFGALGGLLSVWIFGTIYYGDAHEGAKLLILTGGLYASDWSVFGVFMVAPGGSLVFTAIGVLLRIVFRSGQSKFQGRRFDVFDRSPASCHEQPTMKSTDDVRSYGVA</sequence>
<evidence type="ECO:0000256" key="1">
    <source>
        <dbReference type="ARBA" id="ARBA00004141"/>
    </source>
</evidence>
<dbReference type="InParanoid" id="A0A4S2MV99"/>
<dbReference type="STRING" id="341454.A0A4S2MV99"/>
<feature type="transmembrane region" description="Helical" evidence="9">
    <location>
        <begin position="162"/>
        <end position="181"/>
    </location>
</feature>
<evidence type="ECO:0008006" key="12">
    <source>
        <dbReference type="Google" id="ProtNLM"/>
    </source>
</evidence>
<evidence type="ECO:0000256" key="4">
    <source>
        <dbReference type="ARBA" id="ARBA00022692"/>
    </source>
</evidence>
<evidence type="ECO:0000256" key="6">
    <source>
        <dbReference type="ARBA" id="ARBA00023136"/>
    </source>
</evidence>
<keyword evidence="3" id="KW-0813">Transport</keyword>
<evidence type="ECO:0000256" key="2">
    <source>
        <dbReference type="ARBA" id="ARBA00006434"/>
    </source>
</evidence>
<dbReference type="InterPro" id="IPR001734">
    <property type="entry name" value="Na/solute_symporter"/>
</dbReference>
<organism evidence="10 11">
    <name type="scientific">Ascodesmis nigricans</name>
    <dbReference type="NCBI Taxonomy" id="341454"/>
    <lineage>
        <taxon>Eukaryota</taxon>
        <taxon>Fungi</taxon>
        <taxon>Dikarya</taxon>
        <taxon>Ascomycota</taxon>
        <taxon>Pezizomycotina</taxon>
        <taxon>Pezizomycetes</taxon>
        <taxon>Pezizales</taxon>
        <taxon>Ascodesmidaceae</taxon>
        <taxon>Ascodesmis</taxon>
    </lineage>
</organism>
<dbReference type="PANTHER" id="PTHR48086">
    <property type="entry name" value="SODIUM/PROLINE SYMPORTER-RELATED"/>
    <property type="match status" value="1"/>
</dbReference>
<feature type="transmembrane region" description="Helical" evidence="9">
    <location>
        <begin position="451"/>
        <end position="478"/>
    </location>
</feature>